<dbReference type="AlphaFoldDB" id="A0A1J4JHQ9"/>
<gene>
    <name evidence="1" type="ORF">TRFO_08665</name>
</gene>
<dbReference type="Proteomes" id="UP000179807">
    <property type="component" value="Unassembled WGS sequence"/>
</dbReference>
<dbReference type="SUPFAM" id="SSF48371">
    <property type="entry name" value="ARM repeat"/>
    <property type="match status" value="1"/>
</dbReference>
<dbReference type="VEuPathDB" id="TrichDB:TRFO_08665"/>
<dbReference type="GeneID" id="94829133"/>
<dbReference type="InterPro" id="IPR011989">
    <property type="entry name" value="ARM-like"/>
</dbReference>
<sequence length="486" mass="55899">MISPILPDKAKTGIIHIPESSSLLALHQPGLTIRRSMSRDIFLSAASEIKIHFQRLSNEEECEDALQKLLFISQQQRFTINTNHIDTIFQILLNSSSSPLNSMIIINDPLLNQSFHLIYQISTFQHFFIERGFEKKHILILHQLLPHELAFKTLANILSLNSEFISYFLQLGFDSFIDKIDDQNLPLFIWFLGCFACYPELNSRLIPLYKKYVFSDLIESSPELQKHKLNVLSILLDQGNKGLIFLNSAESSINASLNLNCNLAMQIEKYATPNEESIEEMCLERIDFISLFNRIFPRNDCLKQFIEFITVFLSSPERLIAIKTSKLCESFISHEFADVLQRCFAFGNDDVIEETIKLLGFLSQNEFHHFVYENDLQKYIILIIDGDYSFHIKKAAIKALCKLFSHVQKQYQDELIENGICDAISLAFNVDDESLRKYGMNALGCILQSHQNSACDETIAEVLYMLNNDEYDKLQPYLSECGNIPV</sequence>
<evidence type="ECO:0000313" key="2">
    <source>
        <dbReference type="Proteomes" id="UP000179807"/>
    </source>
</evidence>
<evidence type="ECO:0000313" key="1">
    <source>
        <dbReference type="EMBL" id="OHS98696.1"/>
    </source>
</evidence>
<protein>
    <submittedName>
        <fullName evidence="1">Uncharacterized protein</fullName>
    </submittedName>
</protein>
<reference evidence="1" key="1">
    <citation type="submission" date="2016-10" db="EMBL/GenBank/DDBJ databases">
        <authorList>
            <person name="Benchimol M."/>
            <person name="Almeida L.G."/>
            <person name="Vasconcelos A.T."/>
            <person name="Perreira-Neves A."/>
            <person name="Rosa I.A."/>
            <person name="Tasca T."/>
            <person name="Bogo M.R."/>
            <person name="de Souza W."/>
        </authorList>
    </citation>
    <scope>NUCLEOTIDE SEQUENCE [LARGE SCALE GENOMIC DNA]</scope>
    <source>
        <strain evidence="1">K</strain>
    </source>
</reference>
<organism evidence="1 2">
    <name type="scientific">Tritrichomonas foetus</name>
    <dbReference type="NCBI Taxonomy" id="1144522"/>
    <lineage>
        <taxon>Eukaryota</taxon>
        <taxon>Metamonada</taxon>
        <taxon>Parabasalia</taxon>
        <taxon>Tritrichomonadida</taxon>
        <taxon>Tritrichomonadidae</taxon>
        <taxon>Tritrichomonas</taxon>
    </lineage>
</organism>
<dbReference type="Gene3D" id="1.25.10.10">
    <property type="entry name" value="Leucine-rich Repeat Variant"/>
    <property type="match status" value="1"/>
</dbReference>
<accession>A0A1J4JHQ9</accession>
<dbReference type="RefSeq" id="XP_068351833.1">
    <property type="nucleotide sequence ID" value="XM_068494429.1"/>
</dbReference>
<keyword evidence="2" id="KW-1185">Reference proteome</keyword>
<comment type="caution">
    <text evidence="1">The sequence shown here is derived from an EMBL/GenBank/DDBJ whole genome shotgun (WGS) entry which is preliminary data.</text>
</comment>
<dbReference type="OrthoDB" id="10671460at2759"/>
<name>A0A1J4JHQ9_9EUKA</name>
<dbReference type="InterPro" id="IPR016024">
    <property type="entry name" value="ARM-type_fold"/>
</dbReference>
<proteinExistence type="predicted"/>
<dbReference type="EMBL" id="MLAK01001038">
    <property type="protein sequence ID" value="OHS98696.1"/>
    <property type="molecule type" value="Genomic_DNA"/>
</dbReference>